<gene>
    <name evidence="1" type="ORF">D7V93_19135</name>
</gene>
<proteinExistence type="predicted"/>
<reference evidence="2" key="1">
    <citation type="submission" date="2018-09" db="EMBL/GenBank/DDBJ databases">
        <authorList>
            <person name="Livingstone P.G."/>
            <person name="Whitworth D.E."/>
        </authorList>
    </citation>
    <scope>NUCLEOTIDE SEQUENCE [LARGE SCALE GENOMIC DNA]</scope>
    <source>
        <strain evidence="2">CA051B</strain>
    </source>
</reference>
<name>A0A3A8PPB0_9BACT</name>
<protein>
    <submittedName>
        <fullName evidence="1">Uncharacterized protein</fullName>
    </submittedName>
</protein>
<comment type="caution">
    <text evidence="1">The sequence shown here is derived from an EMBL/GenBank/DDBJ whole genome shotgun (WGS) entry which is preliminary data.</text>
</comment>
<evidence type="ECO:0000313" key="2">
    <source>
        <dbReference type="Proteomes" id="UP000272888"/>
    </source>
</evidence>
<sequence>MPRSYFELAEDMTVPGRWALGTPTDGEGRELEDPWAFTDGRPMPAPGRLTVPVVSAGKALDFSRAGLCIPVVHVKVATVFAELAPEEVQLFPVDLPQQPEQFCILVATRLIRCIDDNASKAIERWLPEDGQPEKVGEYRNVRGMRIDAAKVGDVRVFRPWGWNVALIISEEIRDALVLAGATGAKFKQV</sequence>
<organism evidence="1 2">
    <name type="scientific">Corallococcus llansteffanensis</name>
    <dbReference type="NCBI Taxonomy" id="2316731"/>
    <lineage>
        <taxon>Bacteria</taxon>
        <taxon>Pseudomonadati</taxon>
        <taxon>Myxococcota</taxon>
        <taxon>Myxococcia</taxon>
        <taxon>Myxococcales</taxon>
        <taxon>Cystobacterineae</taxon>
        <taxon>Myxococcaceae</taxon>
        <taxon>Corallococcus</taxon>
    </lineage>
</organism>
<keyword evidence="2" id="KW-1185">Reference proteome</keyword>
<dbReference type="EMBL" id="RAWB01000192">
    <property type="protein sequence ID" value="RKH56990.1"/>
    <property type="molecule type" value="Genomic_DNA"/>
</dbReference>
<evidence type="ECO:0000313" key="1">
    <source>
        <dbReference type="EMBL" id="RKH56990.1"/>
    </source>
</evidence>
<dbReference type="AlphaFoldDB" id="A0A3A8PPB0"/>
<dbReference type="Proteomes" id="UP000272888">
    <property type="component" value="Unassembled WGS sequence"/>
</dbReference>
<accession>A0A3A8PPB0</accession>